<protein>
    <recommendedName>
        <fullName evidence="3">NAD dependent epimerase/dehydratase</fullName>
    </recommendedName>
</protein>
<reference evidence="1" key="1">
    <citation type="journal article" date="2020" name="Stud. Mycol.">
        <title>101 Dothideomycetes genomes: a test case for predicting lifestyles and emergence of pathogens.</title>
        <authorList>
            <person name="Haridas S."/>
            <person name="Albert R."/>
            <person name="Binder M."/>
            <person name="Bloem J."/>
            <person name="Labutti K."/>
            <person name="Salamov A."/>
            <person name="Andreopoulos B."/>
            <person name="Baker S."/>
            <person name="Barry K."/>
            <person name="Bills G."/>
            <person name="Bluhm B."/>
            <person name="Cannon C."/>
            <person name="Castanera R."/>
            <person name="Culley D."/>
            <person name="Daum C."/>
            <person name="Ezra D."/>
            <person name="Gonzalez J."/>
            <person name="Henrissat B."/>
            <person name="Kuo A."/>
            <person name="Liang C."/>
            <person name="Lipzen A."/>
            <person name="Lutzoni F."/>
            <person name="Magnuson J."/>
            <person name="Mondo S."/>
            <person name="Nolan M."/>
            <person name="Ohm R."/>
            <person name="Pangilinan J."/>
            <person name="Park H.-J."/>
            <person name="Ramirez L."/>
            <person name="Alfaro M."/>
            <person name="Sun H."/>
            <person name="Tritt A."/>
            <person name="Yoshinaga Y."/>
            <person name="Zwiers L.-H."/>
            <person name="Turgeon B."/>
            <person name="Goodwin S."/>
            <person name="Spatafora J."/>
            <person name="Crous P."/>
            <person name="Grigoriev I."/>
        </authorList>
    </citation>
    <scope>NUCLEOTIDE SEQUENCE</scope>
    <source>
        <strain evidence="1">CBS 207.26</strain>
    </source>
</reference>
<dbReference type="EMBL" id="ML994640">
    <property type="protein sequence ID" value="KAF2183947.1"/>
    <property type="molecule type" value="Genomic_DNA"/>
</dbReference>
<dbReference type="PANTHER" id="PTHR36978:SF4">
    <property type="entry name" value="P-LOOP CONTAINING NUCLEOSIDE TRIPHOSPHATE HYDROLASE PROTEIN"/>
    <property type="match status" value="1"/>
</dbReference>
<evidence type="ECO:0000313" key="1">
    <source>
        <dbReference type="EMBL" id="KAF2183947.1"/>
    </source>
</evidence>
<organism evidence="1 2">
    <name type="scientific">Zopfia rhizophila CBS 207.26</name>
    <dbReference type="NCBI Taxonomy" id="1314779"/>
    <lineage>
        <taxon>Eukaryota</taxon>
        <taxon>Fungi</taxon>
        <taxon>Dikarya</taxon>
        <taxon>Ascomycota</taxon>
        <taxon>Pezizomycotina</taxon>
        <taxon>Dothideomycetes</taxon>
        <taxon>Dothideomycetes incertae sedis</taxon>
        <taxon>Zopfiaceae</taxon>
        <taxon>Zopfia</taxon>
    </lineage>
</organism>
<dbReference type="InterPro" id="IPR040632">
    <property type="entry name" value="Sulfotransfer_4"/>
</dbReference>
<sequence length="227" mass="25570">MSTAIAAQGSRLVDKDQNKFIKLKQAIVLGLPGTGVASMSEALKKLGCIVYDTKEVVKSHERDFGLWMECAESKAAGLPFGRNEFDKLMGRYDALVDGPAVYFTDELLKAYPDAKIIITYRDPDEWMASMNHTSFWLGLSTFSPLKLLARLDPIFFGKISGFVNTAMVPFYGGKVDGITTRQAYMDHYEKIRQQVPARRLLEVNRISTWEPLCKFLSKSIPEEPFPQ</sequence>
<dbReference type="Proteomes" id="UP000800200">
    <property type="component" value="Unassembled WGS sequence"/>
</dbReference>
<dbReference type="Gene3D" id="3.40.50.300">
    <property type="entry name" value="P-loop containing nucleotide triphosphate hydrolases"/>
    <property type="match status" value="1"/>
</dbReference>
<feature type="non-terminal residue" evidence="1">
    <location>
        <position position="227"/>
    </location>
</feature>
<gene>
    <name evidence="1" type="ORF">K469DRAFT_634634</name>
</gene>
<dbReference type="OrthoDB" id="408152at2759"/>
<name>A0A6A6DW87_9PEZI</name>
<dbReference type="Pfam" id="PF17784">
    <property type="entry name" value="Sulfotransfer_4"/>
    <property type="match status" value="1"/>
</dbReference>
<evidence type="ECO:0000313" key="2">
    <source>
        <dbReference type="Proteomes" id="UP000800200"/>
    </source>
</evidence>
<dbReference type="InterPro" id="IPR027417">
    <property type="entry name" value="P-loop_NTPase"/>
</dbReference>
<dbReference type="SUPFAM" id="SSF52540">
    <property type="entry name" value="P-loop containing nucleoside triphosphate hydrolases"/>
    <property type="match status" value="1"/>
</dbReference>
<keyword evidence="2" id="KW-1185">Reference proteome</keyword>
<evidence type="ECO:0008006" key="3">
    <source>
        <dbReference type="Google" id="ProtNLM"/>
    </source>
</evidence>
<proteinExistence type="predicted"/>
<dbReference type="PANTHER" id="PTHR36978">
    <property type="entry name" value="P-LOOP CONTAINING NUCLEOTIDE TRIPHOSPHATE HYDROLASE"/>
    <property type="match status" value="1"/>
</dbReference>
<dbReference type="AlphaFoldDB" id="A0A6A6DW87"/>
<accession>A0A6A6DW87</accession>